<feature type="non-terminal residue" evidence="1">
    <location>
        <position position="1"/>
    </location>
</feature>
<reference evidence="1 2" key="1">
    <citation type="submission" date="2019-07" db="EMBL/GenBank/DDBJ databases">
        <title>WGS assembly of Gossypium mustelinum.</title>
        <authorList>
            <person name="Chen Z.J."/>
            <person name="Sreedasyam A."/>
            <person name="Ando A."/>
            <person name="Song Q."/>
            <person name="De L."/>
            <person name="Hulse-Kemp A."/>
            <person name="Ding M."/>
            <person name="Ye W."/>
            <person name="Kirkbride R."/>
            <person name="Jenkins J."/>
            <person name="Plott C."/>
            <person name="Lovell J."/>
            <person name="Lin Y.-M."/>
            <person name="Vaughn R."/>
            <person name="Liu B."/>
            <person name="Li W."/>
            <person name="Simpson S."/>
            <person name="Scheffler B."/>
            <person name="Saski C."/>
            <person name="Grover C."/>
            <person name="Hu G."/>
            <person name="Conover J."/>
            <person name="Carlson J."/>
            <person name="Shu S."/>
            <person name="Boston L."/>
            <person name="Williams M."/>
            <person name="Peterson D."/>
            <person name="Mcgee K."/>
            <person name="Jones D."/>
            <person name="Wendel J."/>
            <person name="Stelly D."/>
            <person name="Grimwood J."/>
            <person name="Schmutz J."/>
        </authorList>
    </citation>
    <scope>NUCLEOTIDE SEQUENCE [LARGE SCALE GENOMIC DNA]</scope>
    <source>
        <strain evidence="1">1408120.09</strain>
    </source>
</reference>
<dbReference type="AlphaFoldDB" id="A0A5D2WKJ3"/>
<feature type="non-terminal residue" evidence="1">
    <location>
        <position position="75"/>
    </location>
</feature>
<keyword evidence="2" id="KW-1185">Reference proteome</keyword>
<dbReference type="InterPro" id="IPR039321">
    <property type="entry name" value="IDM2/3-like"/>
</dbReference>
<evidence type="ECO:0000313" key="1">
    <source>
        <dbReference type="EMBL" id="TYJ02122.1"/>
    </source>
</evidence>
<dbReference type="GO" id="GO:0005634">
    <property type="term" value="C:nucleus"/>
    <property type="evidence" value="ECO:0007669"/>
    <property type="project" value="TreeGrafter"/>
</dbReference>
<evidence type="ECO:0000313" key="2">
    <source>
        <dbReference type="Proteomes" id="UP000323597"/>
    </source>
</evidence>
<gene>
    <name evidence="1" type="ORF">E1A91_A13G205500v1</name>
</gene>
<protein>
    <submittedName>
        <fullName evidence="1">Uncharacterized protein</fullName>
    </submittedName>
</protein>
<accession>A0A5D2WKJ3</accession>
<dbReference type="PANTHER" id="PTHR34661">
    <property type="entry name" value="INCREASED DNA METHYLATION 3"/>
    <property type="match status" value="1"/>
</dbReference>
<name>A0A5D2WKJ3_GOSMU</name>
<sequence>VVIRGILTTGEKIVCKNIEIFPMLTQDLCPLTCFISFKLPGSVNNQEPTTYLENGMLEAIVKKYFKVFAYYFLTS</sequence>
<dbReference type="EMBL" id="CM017648">
    <property type="protein sequence ID" value="TYJ02122.1"/>
    <property type="molecule type" value="Genomic_DNA"/>
</dbReference>
<organism evidence="1 2">
    <name type="scientific">Gossypium mustelinum</name>
    <name type="common">Cotton</name>
    <name type="synonym">Gossypium caicoense</name>
    <dbReference type="NCBI Taxonomy" id="34275"/>
    <lineage>
        <taxon>Eukaryota</taxon>
        <taxon>Viridiplantae</taxon>
        <taxon>Streptophyta</taxon>
        <taxon>Embryophyta</taxon>
        <taxon>Tracheophyta</taxon>
        <taxon>Spermatophyta</taxon>
        <taxon>Magnoliopsida</taxon>
        <taxon>eudicotyledons</taxon>
        <taxon>Gunneridae</taxon>
        <taxon>Pentapetalae</taxon>
        <taxon>rosids</taxon>
        <taxon>malvids</taxon>
        <taxon>Malvales</taxon>
        <taxon>Malvaceae</taxon>
        <taxon>Malvoideae</taxon>
        <taxon>Gossypium</taxon>
    </lineage>
</organism>
<dbReference type="PANTHER" id="PTHR34661:SF8">
    <property type="entry name" value="ALPHA-CRYSTALLIN DOMAIN-CONTAINING PROTEIN 22.3"/>
    <property type="match status" value="1"/>
</dbReference>
<proteinExistence type="predicted"/>
<dbReference type="Proteomes" id="UP000323597">
    <property type="component" value="Chromosome A13"/>
</dbReference>